<evidence type="ECO:0000313" key="3">
    <source>
        <dbReference type="Proteomes" id="UP000235330"/>
    </source>
</evidence>
<dbReference type="AlphaFoldDB" id="A0A2N7FCB7"/>
<feature type="region of interest" description="Disordered" evidence="1">
    <location>
        <begin position="247"/>
        <end position="285"/>
    </location>
</feature>
<gene>
    <name evidence="2" type="ORF">BCU17_19020</name>
</gene>
<organism evidence="2 3">
    <name type="scientific">Vibrio splendidus</name>
    <dbReference type="NCBI Taxonomy" id="29497"/>
    <lineage>
        <taxon>Bacteria</taxon>
        <taxon>Pseudomonadati</taxon>
        <taxon>Pseudomonadota</taxon>
        <taxon>Gammaproteobacteria</taxon>
        <taxon>Vibrionales</taxon>
        <taxon>Vibrionaceae</taxon>
        <taxon>Vibrio</taxon>
    </lineage>
</organism>
<comment type="caution">
    <text evidence="2">The sequence shown here is derived from an EMBL/GenBank/DDBJ whole genome shotgun (WGS) entry which is preliminary data.</text>
</comment>
<name>A0A2N7FCB7_VIBSP</name>
<evidence type="ECO:0000313" key="2">
    <source>
        <dbReference type="EMBL" id="PMJ66520.1"/>
    </source>
</evidence>
<sequence length="672" mass="71755">MISGCGGSSDSENPVGSTASGYAFLDSSVCADADLNGLCSDQEKELEEVSGYAKQRQYDGAILTASPNMELVTPFTTLIHSEMMFNPGVSNDIEQAKASLQSKLGDHVGINFSTLDTTYGPKDSSDLLLNSLKKAQSEGKQSSYTNIAHALDLMIEHKTLDLSNIDVAGTVSRHLQIEDSLVVRGSQSVPQLSGAKSIALNPASSQIVFLTANDVVMQIDSSSRNKPVTINGDPASQAVSDLVSIRSHDDDDYDDHDHDHDHDHDDDDDDDDHGGGTGGGEIPVDSSEIIQLVPALNGVQAYKVYKPTAYVSPTSSDICNSQGANGVFLTSLNGSNNNNIGVKAFAIDTYSSRSGGTLPPIPKPNPAVPTKSSESCINDNFAAVVPLLQSGSLLAIKNTGSSIYSQQELKLLSANKLDMKSWSHALKASSPQVMSSYDESEALIVYKNYFSNSNLAAEVIDTSNLSTKMTIDKLNLKTANIVVNQQILLGLDSNKVEWVSNSIQQTVLGELTVDSAISKIATSRDGKTSAITTASALYIVDNMARTLLVTESLSNNAIKSLYVLEDKVIALTSSGADYYQFRNISGPALKVGSQLVTKELLKKWEDSGNSNWNSTNLGYILSQTGMESEISDKFKNVNLSFSPTNATTSSGISGVNVSGLERGEWVTFYKAL</sequence>
<dbReference type="EMBL" id="MCWU01000022">
    <property type="protein sequence ID" value="PMJ66520.1"/>
    <property type="molecule type" value="Genomic_DNA"/>
</dbReference>
<reference evidence="3" key="1">
    <citation type="submission" date="2016-07" db="EMBL/GenBank/DDBJ databases">
        <title>Nontailed viruses are major unrecognized killers of bacteria in the ocean.</title>
        <authorList>
            <person name="Kauffman K."/>
            <person name="Hussain F."/>
            <person name="Yang J."/>
            <person name="Arevalo P."/>
            <person name="Brown J."/>
            <person name="Cutler M."/>
            <person name="Kelly L."/>
            <person name="Polz M.F."/>
        </authorList>
    </citation>
    <scope>NUCLEOTIDE SEQUENCE [LARGE SCALE GENOMIC DNA]</scope>
    <source>
        <strain evidence="3">10N.261.55.E11</strain>
    </source>
</reference>
<accession>A0A2N7FCB7</accession>
<evidence type="ECO:0000256" key="1">
    <source>
        <dbReference type="SAM" id="MobiDB-lite"/>
    </source>
</evidence>
<dbReference type="Proteomes" id="UP000235330">
    <property type="component" value="Unassembled WGS sequence"/>
</dbReference>
<dbReference type="RefSeq" id="WP_102516328.1">
    <property type="nucleotide sequence ID" value="NZ_CAWNSM010000022.1"/>
</dbReference>
<protein>
    <submittedName>
        <fullName evidence="2">Uncharacterized protein</fullName>
    </submittedName>
</protein>
<proteinExistence type="predicted"/>